<feature type="chain" id="PRO_5014465540" evidence="1">
    <location>
        <begin position="20"/>
        <end position="211"/>
    </location>
</feature>
<feature type="signal peptide" evidence="1">
    <location>
        <begin position="1"/>
        <end position="19"/>
    </location>
</feature>
<evidence type="ECO:0000313" key="3">
    <source>
        <dbReference type="Proteomes" id="UP000236592"/>
    </source>
</evidence>
<evidence type="ECO:0000256" key="1">
    <source>
        <dbReference type="SAM" id="SignalP"/>
    </source>
</evidence>
<keyword evidence="3" id="KW-1185">Reference proteome</keyword>
<dbReference type="KEGG" id="taj:C1A40_13960"/>
<dbReference type="AlphaFoldDB" id="A0A2I7SKR0"/>
<dbReference type="Proteomes" id="UP000236592">
    <property type="component" value="Chromosome"/>
</dbReference>
<gene>
    <name evidence="2" type="ORF">C1A40_13960</name>
</gene>
<organism evidence="2 3">
    <name type="scientific">Pseudotamlana carrageenivorans</name>
    <dbReference type="NCBI Taxonomy" id="2069432"/>
    <lineage>
        <taxon>Bacteria</taxon>
        <taxon>Pseudomonadati</taxon>
        <taxon>Bacteroidota</taxon>
        <taxon>Flavobacteriia</taxon>
        <taxon>Flavobacteriales</taxon>
        <taxon>Flavobacteriaceae</taxon>
        <taxon>Pseudotamlana</taxon>
    </lineage>
</organism>
<sequence length="211" mass="24267">MKTKFLTLMMLLLTIVAFAKTEAMSKVTNEQLETLENQYGDMYELPVGDKIAYLREPNMVDYKRAFSAMQRGTDIDFGEAMLDALFVAGDEDIKKVDDYFMPARKILIDFFNYDDAEVTPLKDGKYKIDIGEHSCVVRKITRDDLKLAEKKNPSGKPFVTQEKLFEIVCVEKDQAFNNRGDAKIRFPLFQAIEELQNQKVAILKKRLPMPS</sequence>
<name>A0A2I7SKR0_9FLAO</name>
<accession>A0A2I7SKR0</accession>
<evidence type="ECO:0000313" key="2">
    <source>
        <dbReference type="EMBL" id="AUS06481.1"/>
    </source>
</evidence>
<protein>
    <submittedName>
        <fullName evidence="2">Uncharacterized protein</fullName>
    </submittedName>
</protein>
<dbReference type="EMBL" id="CP025938">
    <property type="protein sequence ID" value="AUS06481.1"/>
    <property type="molecule type" value="Genomic_DNA"/>
</dbReference>
<keyword evidence="1" id="KW-0732">Signal</keyword>
<proteinExistence type="predicted"/>
<reference evidence="3" key="1">
    <citation type="submission" date="2018-01" db="EMBL/GenBank/DDBJ databases">
        <title>Complete genome of Tamlana sp. UJ94.</title>
        <authorList>
            <person name="Jung J."/>
            <person name="Chung D."/>
            <person name="Bae S.S."/>
            <person name="Baek K."/>
        </authorList>
    </citation>
    <scope>NUCLEOTIDE SEQUENCE [LARGE SCALE GENOMIC DNA]</scope>
    <source>
        <strain evidence="3">UJ94</strain>
    </source>
</reference>